<feature type="region of interest" description="Disordered" evidence="1">
    <location>
        <begin position="193"/>
        <end position="279"/>
    </location>
</feature>
<dbReference type="EMBL" id="JAFCMP010000068">
    <property type="protein sequence ID" value="KAG5188513.1"/>
    <property type="molecule type" value="Genomic_DNA"/>
</dbReference>
<comment type="caution">
    <text evidence="2">The sequence shown here is derived from an EMBL/GenBank/DDBJ whole genome shotgun (WGS) entry which is preliminary data.</text>
</comment>
<feature type="compositionally biased region" description="Acidic residues" evidence="1">
    <location>
        <begin position="220"/>
        <end position="233"/>
    </location>
</feature>
<feature type="non-terminal residue" evidence="2">
    <location>
        <position position="1"/>
    </location>
</feature>
<sequence length="279" mass="30971">QPACARVPDGEVEWHQLTGCLPLSARIRHQHYRSSSRGSRWLIFNQQKRARTDMVRVRGPAQGWFLSTSASDTVLQQDGASNEAPEHLVDTKDPLRTFQLNGDGGWRMRQLPTSQSDLASSSSILLCIAMQHGVKLPASRDAALQAVTTELGSLDGVVDARQPLLALCKRFGVAPLQQRVPSVSVIPLASVGSSKTTTNTKIDKKRTVQELSSEQNTTSEDSESMEDTDDEEFVDKNYQHKHRQLRKQRFEGDAANSRGASRKAMRSPPRKLPRRSCKA</sequence>
<dbReference type="Proteomes" id="UP000664859">
    <property type="component" value="Unassembled WGS sequence"/>
</dbReference>
<gene>
    <name evidence="2" type="ORF">JKP88DRAFT_304350</name>
</gene>
<feature type="compositionally biased region" description="Basic residues" evidence="1">
    <location>
        <begin position="260"/>
        <end position="279"/>
    </location>
</feature>
<keyword evidence="3" id="KW-1185">Reference proteome</keyword>
<organism evidence="2 3">
    <name type="scientific">Tribonema minus</name>
    <dbReference type="NCBI Taxonomy" id="303371"/>
    <lineage>
        <taxon>Eukaryota</taxon>
        <taxon>Sar</taxon>
        <taxon>Stramenopiles</taxon>
        <taxon>Ochrophyta</taxon>
        <taxon>PX clade</taxon>
        <taxon>Xanthophyceae</taxon>
        <taxon>Tribonematales</taxon>
        <taxon>Tribonemataceae</taxon>
        <taxon>Tribonema</taxon>
    </lineage>
</organism>
<proteinExistence type="predicted"/>
<evidence type="ECO:0000256" key="1">
    <source>
        <dbReference type="SAM" id="MobiDB-lite"/>
    </source>
</evidence>
<reference evidence="2" key="1">
    <citation type="submission" date="2021-02" db="EMBL/GenBank/DDBJ databases">
        <title>First Annotated Genome of the Yellow-green Alga Tribonema minus.</title>
        <authorList>
            <person name="Mahan K.M."/>
        </authorList>
    </citation>
    <scope>NUCLEOTIDE SEQUENCE</scope>
    <source>
        <strain evidence="2">UTEX B ZZ1240</strain>
    </source>
</reference>
<accession>A0A836CKD4</accession>
<name>A0A836CKD4_9STRA</name>
<evidence type="ECO:0000313" key="2">
    <source>
        <dbReference type="EMBL" id="KAG5188513.1"/>
    </source>
</evidence>
<evidence type="ECO:0000313" key="3">
    <source>
        <dbReference type="Proteomes" id="UP000664859"/>
    </source>
</evidence>
<protein>
    <submittedName>
        <fullName evidence="2">Uncharacterized protein</fullName>
    </submittedName>
</protein>
<dbReference type="AlphaFoldDB" id="A0A836CKD4"/>